<dbReference type="EC" id="6.3.5.7" evidence="3 10"/>
<dbReference type="Gene3D" id="3.90.1300.10">
    <property type="entry name" value="Amidase signature (AS) domain"/>
    <property type="match status" value="1"/>
</dbReference>
<feature type="active site" description="Charge relay system" evidence="10">
    <location>
        <position position="82"/>
    </location>
</feature>
<dbReference type="InterPro" id="IPR004412">
    <property type="entry name" value="GatA"/>
</dbReference>
<dbReference type="EMBL" id="NEVP01000001">
    <property type="protein sequence ID" value="OZI55389.1"/>
    <property type="molecule type" value="Genomic_DNA"/>
</dbReference>
<evidence type="ECO:0000256" key="5">
    <source>
        <dbReference type="ARBA" id="ARBA00022598"/>
    </source>
</evidence>
<feature type="active site" description="Charge relay system" evidence="10">
    <location>
        <position position="157"/>
    </location>
</feature>
<dbReference type="InterPro" id="IPR020556">
    <property type="entry name" value="Amidase_CS"/>
</dbReference>
<dbReference type="AlphaFoldDB" id="A0A261U0J1"/>
<dbReference type="PROSITE" id="PS00571">
    <property type="entry name" value="AMIDASES"/>
    <property type="match status" value="1"/>
</dbReference>
<comment type="catalytic activity">
    <reaction evidence="9 10">
        <text>L-glutamyl-tRNA(Gln) + L-glutamine + ATP + H2O = L-glutaminyl-tRNA(Gln) + L-glutamate + ADP + phosphate + H(+)</text>
        <dbReference type="Rhea" id="RHEA:17521"/>
        <dbReference type="Rhea" id="RHEA-COMP:9681"/>
        <dbReference type="Rhea" id="RHEA-COMP:9684"/>
        <dbReference type="ChEBI" id="CHEBI:15377"/>
        <dbReference type="ChEBI" id="CHEBI:15378"/>
        <dbReference type="ChEBI" id="CHEBI:29985"/>
        <dbReference type="ChEBI" id="CHEBI:30616"/>
        <dbReference type="ChEBI" id="CHEBI:43474"/>
        <dbReference type="ChEBI" id="CHEBI:58359"/>
        <dbReference type="ChEBI" id="CHEBI:78520"/>
        <dbReference type="ChEBI" id="CHEBI:78521"/>
        <dbReference type="ChEBI" id="CHEBI:456216"/>
        <dbReference type="EC" id="6.3.5.7"/>
    </reaction>
</comment>
<evidence type="ECO:0000256" key="4">
    <source>
        <dbReference type="ARBA" id="ARBA00014428"/>
    </source>
</evidence>
<evidence type="ECO:0000256" key="9">
    <source>
        <dbReference type="ARBA" id="ARBA00047407"/>
    </source>
</evidence>
<comment type="subunit">
    <text evidence="2 10">Heterotrimer of A, B and C subunits.</text>
</comment>
<dbReference type="OrthoDB" id="9811471at2"/>
<dbReference type="Proteomes" id="UP000216913">
    <property type="component" value="Unassembled WGS sequence"/>
</dbReference>
<evidence type="ECO:0000256" key="10">
    <source>
        <dbReference type="HAMAP-Rule" id="MF_00120"/>
    </source>
</evidence>
<name>A0A261U0J1_9BORD</name>
<evidence type="ECO:0000256" key="8">
    <source>
        <dbReference type="ARBA" id="ARBA00022917"/>
    </source>
</evidence>
<dbReference type="RefSeq" id="WP_094798443.1">
    <property type="nucleotide sequence ID" value="NZ_NEVN01000001.1"/>
</dbReference>
<protein>
    <recommendedName>
        <fullName evidence="4 10">Glutamyl-tRNA(Gln) amidotransferase subunit A</fullName>
        <shortName evidence="10">Glu-ADT subunit A</shortName>
        <ecNumber evidence="3 10">6.3.5.7</ecNumber>
    </recommendedName>
</protein>
<evidence type="ECO:0000256" key="7">
    <source>
        <dbReference type="ARBA" id="ARBA00022840"/>
    </source>
</evidence>
<dbReference type="InterPro" id="IPR023631">
    <property type="entry name" value="Amidase_dom"/>
</dbReference>
<evidence type="ECO:0000256" key="1">
    <source>
        <dbReference type="ARBA" id="ARBA00008069"/>
    </source>
</evidence>
<dbReference type="InterPro" id="IPR000120">
    <property type="entry name" value="Amidase"/>
</dbReference>
<evidence type="ECO:0000313" key="13">
    <source>
        <dbReference type="Proteomes" id="UP000216913"/>
    </source>
</evidence>
<sequence length="523" mass="54642">MAKPALHTEIGDIAAQRAALAARKVSAVELAQSALAAAEAAAPLNAFLHIDTELTLAQARAADAALAQGTAGPLAGIPIAHKDAFVTRQWRTTAGSRMLEGYVSPFDATVVERLEAAGAVSLGKLNCDEFAMGSGNENSAYGVVRNPWDTQAVPGGSSGGSAAAVAARLVAATTGTDTGGSVRQPAALCGVSGIKPTYGTVSRFGMVAFGSSLDQAGPLAPSARDLVELLDPMSGFDPRDATSLETCDGETNAPGRVRAAFDRAAQGYDAAGSQPLKGLRIGVPAEYFGAGLAPDVAAAVDAALAQFEQLGAERVSISLPRTELAIPAYYVIAPAEASSNLARYDGVRYGHRTTNLDSVSYGGGKTIDNKLEVMISRSRAEGFGAEVKRRILIGAYVLSHGYYDAYYLQAQRLRRMIAQDFQRAFAGQCDVIMGPVTPTVAKNIGDNRDDPTADWLADIYTLGVSLAGLPAMSVPCGFGADGRRPVGLQIIGNYFDEGRLLALADRYQQVTDWHQRTPATQDA</sequence>
<dbReference type="GO" id="GO:0005524">
    <property type="term" value="F:ATP binding"/>
    <property type="evidence" value="ECO:0007669"/>
    <property type="project" value="UniProtKB-KW"/>
</dbReference>
<comment type="similarity">
    <text evidence="1 10">Belongs to the amidase family. GatA subfamily.</text>
</comment>
<dbReference type="GO" id="GO:0050567">
    <property type="term" value="F:glutaminyl-tRNA synthase (glutamine-hydrolyzing) activity"/>
    <property type="evidence" value="ECO:0007669"/>
    <property type="project" value="UniProtKB-UniRule"/>
</dbReference>
<accession>A0A261U0J1</accession>
<reference evidence="12 13" key="1">
    <citation type="submission" date="2017-05" db="EMBL/GenBank/DDBJ databases">
        <title>Complete and WGS of Bordetella genogroups.</title>
        <authorList>
            <person name="Spilker T."/>
            <person name="LiPuma J."/>
        </authorList>
    </citation>
    <scope>NUCLEOTIDE SEQUENCE [LARGE SCALE GENOMIC DNA]</scope>
    <source>
        <strain evidence="12 13">AU10456</strain>
    </source>
</reference>
<evidence type="ECO:0000313" key="12">
    <source>
        <dbReference type="EMBL" id="OZI55389.1"/>
    </source>
</evidence>
<dbReference type="PANTHER" id="PTHR11895">
    <property type="entry name" value="TRANSAMIDASE"/>
    <property type="match status" value="1"/>
</dbReference>
<dbReference type="HAMAP" id="MF_00120">
    <property type="entry name" value="GatA"/>
    <property type="match status" value="1"/>
</dbReference>
<keyword evidence="8 10" id="KW-0648">Protein biosynthesis</keyword>
<comment type="caution">
    <text evidence="12">The sequence shown here is derived from an EMBL/GenBank/DDBJ whole genome shotgun (WGS) entry which is preliminary data.</text>
</comment>
<dbReference type="InterPro" id="IPR036928">
    <property type="entry name" value="AS_sf"/>
</dbReference>
<dbReference type="PANTHER" id="PTHR11895:SF151">
    <property type="entry name" value="GLUTAMYL-TRNA(GLN) AMIDOTRANSFERASE SUBUNIT A"/>
    <property type="match status" value="1"/>
</dbReference>
<keyword evidence="7 10" id="KW-0067">ATP-binding</keyword>
<evidence type="ECO:0000256" key="3">
    <source>
        <dbReference type="ARBA" id="ARBA00012739"/>
    </source>
</evidence>
<dbReference type="Pfam" id="PF01425">
    <property type="entry name" value="Amidase"/>
    <property type="match status" value="1"/>
</dbReference>
<feature type="domain" description="Amidase" evidence="11">
    <location>
        <begin position="30"/>
        <end position="501"/>
    </location>
</feature>
<keyword evidence="13" id="KW-1185">Reference proteome</keyword>
<dbReference type="SUPFAM" id="SSF75304">
    <property type="entry name" value="Amidase signature (AS) enzymes"/>
    <property type="match status" value="1"/>
</dbReference>
<evidence type="ECO:0000259" key="11">
    <source>
        <dbReference type="Pfam" id="PF01425"/>
    </source>
</evidence>
<comment type="function">
    <text evidence="10">Allows the formation of correctly charged Gln-tRNA(Gln) through the transamidation of misacylated Glu-tRNA(Gln) in organisms which lack glutaminyl-tRNA synthetase. The reaction takes place in the presence of glutamine and ATP through an activated gamma-phospho-Glu-tRNA(Gln).</text>
</comment>
<evidence type="ECO:0000256" key="2">
    <source>
        <dbReference type="ARBA" id="ARBA00011123"/>
    </source>
</evidence>
<gene>
    <name evidence="10" type="primary">gatA</name>
    <name evidence="12" type="ORF">CAL25_03020</name>
</gene>
<dbReference type="NCBIfam" id="TIGR00132">
    <property type="entry name" value="gatA"/>
    <property type="match status" value="1"/>
</dbReference>
<proteinExistence type="inferred from homology"/>
<organism evidence="12 13">
    <name type="scientific">Bordetella genomosp. 5</name>
    <dbReference type="NCBI Taxonomy" id="1395608"/>
    <lineage>
        <taxon>Bacteria</taxon>
        <taxon>Pseudomonadati</taxon>
        <taxon>Pseudomonadota</taxon>
        <taxon>Betaproteobacteria</taxon>
        <taxon>Burkholderiales</taxon>
        <taxon>Alcaligenaceae</taxon>
        <taxon>Bordetella</taxon>
    </lineage>
</organism>
<keyword evidence="12" id="KW-0808">Transferase</keyword>
<dbReference type="GO" id="GO:0006412">
    <property type="term" value="P:translation"/>
    <property type="evidence" value="ECO:0007669"/>
    <property type="project" value="UniProtKB-UniRule"/>
</dbReference>
<dbReference type="GO" id="GO:0030956">
    <property type="term" value="C:glutamyl-tRNA(Gln) amidotransferase complex"/>
    <property type="evidence" value="ECO:0007669"/>
    <property type="project" value="InterPro"/>
</dbReference>
<dbReference type="GO" id="GO:0016740">
    <property type="term" value="F:transferase activity"/>
    <property type="evidence" value="ECO:0007669"/>
    <property type="project" value="UniProtKB-KW"/>
</dbReference>
<keyword evidence="5 10" id="KW-0436">Ligase</keyword>
<evidence type="ECO:0000256" key="6">
    <source>
        <dbReference type="ARBA" id="ARBA00022741"/>
    </source>
</evidence>
<feature type="active site" description="Acyl-ester intermediate" evidence="10">
    <location>
        <position position="181"/>
    </location>
</feature>
<keyword evidence="6 10" id="KW-0547">Nucleotide-binding</keyword>